<organism evidence="2 3">
    <name type="scientific">Bosea minatitlanensis</name>
    <dbReference type="NCBI Taxonomy" id="128782"/>
    <lineage>
        <taxon>Bacteria</taxon>
        <taxon>Pseudomonadati</taxon>
        <taxon>Pseudomonadota</taxon>
        <taxon>Alphaproteobacteria</taxon>
        <taxon>Hyphomicrobiales</taxon>
        <taxon>Boseaceae</taxon>
        <taxon>Bosea</taxon>
    </lineage>
</organism>
<feature type="domain" description="YjiS-like" evidence="1">
    <location>
        <begin position="19"/>
        <end position="58"/>
    </location>
</feature>
<evidence type="ECO:0000313" key="2">
    <source>
        <dbReference type="EMBL" id="MFC5294097.1"/>
    </source>
</evidence>
<name>A0ABW0F4L9_9HYPH</name>
<evidence type="ECO:0000313" key="3">
    <source>
        <dbReference type="Proteomes" id="UP001595976"/>
    </source>
</evidence>
<keyword evidence="3" id="KW-1185">Reference proteome</keyword>
<proteinExistence type="predicted"/>
<dbReference type="Proteomes" id="UP001595976">
    <property type="component" value="Unassembled WGS sequence"/>
</dbReference>
<dbReference type="RefSeq" id="WP_260348305.1">
    <property type="nucleotide sequence ID" value="NZ_JAOAOS010000005.1"/>
</dbReference>
<dbReference type="EMBL" id="JBHSLI010000005">
    <property type="protein sequence ID" value="MFC5294097.1"/>
    <property type="molecule type" value="Genomic_DNA"/>
</dbReference>
<evidence type="ECO:0000259" key="1">
    <source>
        <dbReference type="Pfam" id="PF06568"/>
    </source>
</evidence>
<reference evidence="3" key="1">
    <citation type="journal article" date="2019" name="Int. J. Syst. Evol. Microbiol.">
        <title>The Global Catalogue of Microorganisms (GCM) 10K type strain sequencing project: providing services to taxonomists for standard genome sequencing and annotation.</title>
        <authorList>
            <consortium name="The Broad Institute Genomics Platform"/>
            <consortium name="The Broad Institute Genome Sequencing Center for Infectious Disease"/>
            <person name="Wu L."/>
            <person name="Ma J."/>
        </authorList>
    </citation>
    <scope>NUCLEOTIDE SEQUENCE [LARGE SCALE GENOMIC DNA]</scope>
    <source>
        <strain evidence="3">CGMCC 1.15643</strain>
    </source>
</reference>
<dbReference type="InterPro" id="IPR009506">
    <property type="entry name" value="YjiS-like"/>
</dbReference>
<gene>
    <name evidence="2" type="ORF">ACFPK2_13975</name>
</gene>
<dbReference type="Pfam" id="PF06568">
    <property type="entry name" value="YjiS-like"/>
    <property type="match status" value="1"/>
</dbReference>
<comment type="caution">
    <text evidence="2">The sequence shown here is derived from an EMBL/GenBank/DDBJ whole genome shotgun (WGS) entry which is preliminary data.</text>
</comment>
<sequence>MTCLSPAAPPDRSGGPSRLRAWLRLWARQRRSSRAADHLARLDDRALRDLGLPRDMVEPPAPRDPALLWLVRAPG</sequence>
<protein>
    <submittedName>
        <fullName evidence="2">DUF1127 domain-containing protein</fullName>
    </submittedName>
</protein>
<accession>A0ABW0F4L9</accession>